<keyword evidence="2" id="KW-1185">Reference proteome</keyword>
<evidence type="ECO:0008006" key="3">
    <source>
        <dbReference type="Google" id="ProtNLM"/>
    </source>
</evidence>
<evidence type="ECO:0000313" key="1">
    <source>
        <dbReference type="EMBL" id="SHE97343.1"/>
    </source>
</evidence>
<gene>
    <name evidence="1" type="ORF">SAMN02745206_01124</name>
</gene>
<protein>
    <recommendedName>
        <fullName evidence="3">YtkA-like</fullName>
    </recommendedName>
</protein>
<dbReference type="Proteomes" id="UP000184076">
    <property type="component" value="Unassembled WGS sequence"/>
</dbReference>
<accession>A0A1M4XVM5</accession>
<reference evidence="2" key="1">
    <citation type="submission" date="2016-11" db="EMBL/GenBank/DDBJ databases">
        <authorList>
            <person name="Varghese N."/>
            <person name="Submissions S."/>
        </authorList>
    </citation>
    <scope>NUCLEOTIDE SEQUENCE [LARGE SCALE GENOMIC DNA]</scope>
    <source>
        <strain evidence="2">DSM 9756</strain>
    </source>
</reference>
<sequence>MSRSAKSLGSLLLVVVFGALILGCATTSETGTSGFSVKKLTIPETVSTKSPYPAVMHCVGLEKVDILQGHFFWNGEGPYAYEPTRVDPQSGEVVFMLHTGRPGTYRITGYVSFWDKATSKVGKTKPVSAGFVLAR</sequence>
<dbReference type="EMBL" id="FQVB01000009">
    <property type="protein sequence ID" value="SHE97343.1"/>
    <property type="molecule type" value="Genomic_DNA"/>
</dbReference>
<dbReference type="PROSITE" id="PS51257">
    <property type="entry name" value="PROKAR_LIPOPROTEIN"/>
    <property type="match status" value="1"/>
</dbReference>
<dbReference type="AlphaFoldDB" id="A0A1M4XVM5"/>
<organism evidence="1 2">
    <name type="scientific">Desulfacinum infernum DSM 9756</name>
    <dbReference type="NCBI Taxonomy" id="1121391"/>
    <lineage>
        <taxon>Bacteria</taxon>
        <taxon>Pseudomonadati</taxon>
        <taxon>Thermodesulfobacteriota</taxon>
        <taxon>Syntrophobacteria</taxon>
        <taxon>Syntrophobacterales</taxon>
        <taxon>Syntrophobacteraceae</taxon>
        <taxon>Desulfacinum</taxon>
    </lineage>
</organism>
<evidence type="ECO:0000313" key="2">
    <source>
        <dbReference type="Proteomes" id="UP000184076"/>
    </source>
</evidence>
<name>A0A1M4XVM5_9BACT</name>
<proteinExistence type="predicted"/>